<comment type="catalytic activity">
    <reaction evidence="5 7">
        <text>dimethylallyl phosphate + FMNH2 = prenylated FMNH2 + phosphate</text>
        <dbReference type="Rhea" id="RHEA:37743"/>
        <dbReference type="ChEBI" id="CHEBI:43474"/>
        <dbReference type="ChEBI" id="CHEBI:57618"/>
        <dbReference type="ChEBI" id="CHEBI:87467"/>
        <dbReference type="ChEBI" id="CHEBI:88052"/>
        <dbReference type="EC" id="2.5.1.129"/>
    </reaction>
</comment>
<evidence type="ECO:0000256" key="5">
    <source>
        <dbReference type="ARBA" id="ARBA00050612"/>
    </source>
</evidence>
<dbReference type="NCBIfam" id="NF004685">
    <property type="entry name" value="PRK06029.1"/>
    <property type="match status" value="1"/>
</dbReference>
<keyword evidence="10" id="KW-1185">Reference proteome</keyword>
<keyword evidence="2 7" id="KW-0285">Flavoprotein</keyword>
<feature type="domain" description="Flavoprotein" evidence="8">
    <location>
        <begin position="3"/>
        <end position="171"/>
    </location>
</feature>
<dbReference type="Proteomes" id="UP000193749">
    <property type="component" value="Unassembled WGS sequence"/>
</dbReference>
<dbReference type="GO" id="GO:0106141">
    <property type="term" value="F:flavin prenyltransferase activity"/>
    <property type="evidence" value="ECO:0007669"/>
    <property type="project" value="UniProtKB-EC"/>
</dbReference>
<comment type="similarity">
    <text evidence="6 7">Belongs to the UbiX/PAD1 family.</text>
</comment>
<feature type="binding site" evidence="7">
    <location>
        <position position="122"/>
    </location>
    <ligand>
        <name>FMN</name>
        <dbReference type="ChEBI" id="CHEBI:58210"/>
    </ligand>
</feature>
<dbReference type="InterPro" id="IPR036551">
    <property type="entry name" value="Flavin_trans-like"/>
</dbReference>
<comment type="caution">
    <text evidence="7">Lacks conserved residue(s) required for the propagation of feature annotation.</text>
</comment>
<comment type="function">
    <text evidence="7">Flavin prenyltransferase that catalyzes the synthesis of the prenylated FMN cofactor (prenyl-FMN) for 4-hydroxy-3-polyprenylbenzoic acid decarboxylase UbiD. The prenyltransferase is metal-independent and links a dimethylallyl moiety from dimethylallyl monophosphate (DMAP) to the flavin N5 and C6 atoms of FMN.</text>
</comment>
<feature type="binding site" evidence="7">
    <location>
        <begin position="87"/>
        <end position="90"/>
    </location>
    <ligand>
        <name>FMN</name>
        <dbReference type="ChEBI" id="CHEBI:58210"/>
    </ligand>
</feature>
<keyword evidence="3 7" id="KW-0288">FMN</keyword>
<dbReference type="SUPFAM" id="SSF52507">
    <property type="entry name" value="Homo-oligomeric flavin-containing Cys decarboxylases, HFCD"/>
    <property type="match status" value="1"/>
</dbReference>
<name>A0A1X1EKM6_PANCY</name>
<evidence type="ECO:0000256" key="7">
    <source>
        <dbReference type="HAMAP-Rule" id="MF_01984"/>
    </source>
</evidence>
<dbReference type="AlphaFoldDB" id="A0A1X1EKM6"/>
<dbReference type="EMBL" id="MLJI01000002">
    <property type="protein sequence ID" value="ORM89393.1"/>
    <property type="molecule type" value="Genomic_DNA"/>
</dbReference>
<dbReference type="NCBIfam" id="TIGR00421">
    <property type="entry name" value="ubiX_pad"/>
    <property type="match status" value="1"/>
</dbReference>
<protein>
    <recommendedName>
        <fullName evidence="7">Flavin prenyltransferase UbiX</fullName>
        <ecNumber evidence="7">2.5.1.129</ecNumber>
    </recommendedName>
</protein>
<evidence type="ECO:0000256" key="1">
    <source>
        <dbReference type="ARBA" id="ARBA00022602"/>
    </source>
</evidence>
<evidence type="ECO:0000256" key="2">
    <source>
        <dbReference type="ARBA" id="ARBA00022630"/>
    </source>
</evidence>
<feature type="binding site" evidence="7">
    <location>
        <position position="152"/>
    </location>
    <ligand>
        <name>dimethylallyl phosphate</name>
        <dbReference type="ChEBI" id="CHEBI:88052"/>
    </ligand>
</feature>
<accession>A0A1X1EKM6</accession>
<feature type="binding site" evidence="7">
    <location>
        <position position="36"/>
    </location>
    <ligand>
        <name>FMN</name>
        <dbReference type="ChEBI" id="CHEBI:58210"/>
    </ligand>
</feature>
<dbReference type="Gene3D" id="3.40.50.1950">
    <property type="entry name" value="Flavin prenyltransferase-like"/>
    <property type="match status" value="1"/>
</dbReference>
<evidence type="ECO:0000256" key="6">
    <source>
        <dbReference type="ARBA" id="ARBA00060793"/>
    </source>
</evidence>
<dbReference type="RefSeq" id="WP_084879104.1">
    <property type="nucleotide sequence ID" value="NZ_JAGGMY010000002.1"/>
</dbReference>
<comment type="caution">
    <text evidence="9">The sequence shown here is derived from an EMBL/GenBank/DDBJ whole genome shotgun (WGS) entry which is preliminary data.</text>
</comment>
<dbReference type="EC" id="2.5.1.129" evidence="7"/>
<keyword evidence="4 7" id="KW-0808">Transferase</keyword>
<organism evidence="9 10">
    <name type="scientific">Pantoea cypripedii</name>
    <name type="common">Pectobacterium cypripedii</name>
    <name type="synonym">Erwinia cypripedii</name>
    <dbReference type="NCBI Taxonomy" id="55209"/>
    <lineage>
        <taxon>Bacteria</taxon>
        <taxon>Pseudomonadati</taxon>
        <taxon>Pseudomonadota</taxon>
        <taxon>Gammaproteobacteria</taxon>
        <taxon>Enterobacterales</taxon>
        <taxon>Erwiniaceae</taxon>
        <taxon>Pantoea</taxon>
    </lineage>
</organism>
<dbReference type="OrthoDB" id="9781577at2"/>
<dbReference type="STRING" id="55209.HA50_22390"/>
<dbReference type="FunFam" id="3.40.50.1950:FF:000001">
    <property type="entry name" value="Flavin prenyltransferase UbiX"/>
    <property type="match status" value="1"/>
</dbReference>
<proteinExistence type="inferred from homology"/>
<evidence type="ECO:0000313" key="9">
    <source>
        <dbReference type="EMBL" id="ORM89393.1"/>
    </source>
</evidence>
<reference evidence="9 10" key="1">
    <citation type="journal article" date="2017" name="Antonie Van Leeuwenhoek">
        <title>Phylogenomic resolution of the bacterial genus Pantoea and its relationship with Erwinia and Tatumella.</title>
        <authorList>
            <person name="Palmer M."/>
            <person name="Steenkamp E.T."/>
            <person name="Coetzee M.P."/>
            <person name="Chan W.Y."/>
            <person name="van Zyl E."/>
            <person name="De Maayer P."/>
            <person name="Coutinho T.A."/>
            <person name="Blom J."/>
            <person name="Smits T.H."/>
            <person name="Duffy B."/>
            <person name="Venter S.N."/>
        </authorList>
    </citation>
    <scope>NUCLEOTIDE SEQUENCE [LARGE SCALE GENOMIC DNA]</scope>
    <source>
        <strain evidence="9 10">LMG 2657</strain>
    </source>
</reference>
<evidence type="ECO:0000313" key="10">
    <source>
        <dbReference type="Proteomes" id="UP000193749"/>
    </source>
</evidence>
<keyword evidence="1 7" id="KW-0637">Prenyltransferase</keyword>
<sequence length="194" mass="21361">MSKLVVCITGATGAIYGIRLLEMLAELNVESHLVLSRWAKVTIREETDYTVDYVKKLAAKVYSDADQSAPVSSGSFKHDGVIIAPCSMKTLAGIRAGYADNLIVRSADVALKERRKLILMVRETPLNLIHLENMLAVARAGGLMFPATPAFYHRPENLDDVINHSVGRLLDLVGLDAPRLPRWNGLNNNSDTNY</sequence>
<evidence type="ECO:0000259" key="8">
    <source>
        <dbReference type="Pfam" id="PF02441"/>
    </source>
</evidence>
<dbReference type="InterPro" id="IPR004507">
    <property type="entry name" value="UbiX-like"/>
</dbReference>
<gene>
    <name evidence="7" type="primary">ubiX</name>
    <name evidence="9" type="ORF">HA50_22390</name>
</gene>
<feature type="binding site" evidence="7">
    <location>
        <position position="168"/>
    </location>
    <ligand>
        <name>dimethylallyl phosphate</name>
        <dbReference type="ChEBI" id="CHEBI:88052"/>
    </ligand>
</feature>
<dbReference type="Pfam" id="PF02441">
    <property type="entry name" value="Flavoprotein"/>
    <property type="match status" value="1"/>
</dbReference>
<evidence type="ECO:0000256" key="3">
    <source>
        <dbReference type="ARBA" id="ARBA00022643"/>
    </source>
</evidence>
<dbReference type="HAMAP" id="MF_01984">
    <property type="entry name" value="ubiX_pad"/>
    <property type="match status" value="1"/>
</dbReference>
<feature type="binding site" evidence="7">
    <location>
        <begin position="10"/>
        <end position="12"/>
    </location>
    <ligand>
        <name>FMN</name>
        <dbReference type="ChEBI" id="CHEBI:58210"/>
    </ligand>
</feature>
<dbReference type="InterPro" id="IPR003382">
    <property type="entry name" value="Flavoprotein"/>
</dbReference>
<evidence type="ECO:0000256" key="4">
    <source>
        <dbReference type="ARBA" id="ARBA00022679"/>
    </source>
</evidence>